<dbReference type="PANTHER" id="PTHR43320:SF1">
    <property type="entry name" value="OS01G0105900 PROTEIN"/>
    <property type="match status" value="1"/>
</dbReference>
<keyword evidence="5" id="KW-1185">Reference proteome</keyword>
<reference evidence="4" key="1">
    <citation type="submission" date="2022-08" db="EMBL/GenBank/DDBJ databases">
        <authorList>
            <person name="Gutierrez-Valencia J."/>
        </authorList>
    </citation>
    <scope>NUCLEOTIDE SEQUENCE</scope>
</reference>
<keyword evidence="3" id="KW-0418">Kinase</keyword>
<evidence type="ECO:0000256" key="3">
    <source>
        <dbReference type="ARBA" id="ARBA00022777"/>
    </source>
</evidence>
<accession>A0AAV0LNM1</accession>
<dbReference type="Proteomes" id="UP001154282">
    <property type="component" value="Unassembled WGS sequence"/>
</dbReference>
<protein>
    <submittedName>
        <fullName evidence="4">Uncharacterized protein</fullName>
    </submittedName>
</protein>
<proteinExistence type="inferred from homology"/>
<gene>
    <name evidence="4" type="ORF">LITE_LOCUS24944</name>
</gene>
<name>A0AAV0LNM1_9ROSI</name>
<dbReference type="EMBL" id="CAMGYJ010000006">
    <property type="protein sequence ID" value="CAI0436119.1"/>
    <property type="molecule type" value="Genomic_DNA"/>
</dbReference>
<evidence type="ECO:0000256" key="1">
    <source>
        <dbReference type="ARBA" id="ARBA00010688"/>
    </source>
</evidence>
<comment type="caution">
    <text evidence="4">The sequence shown here is derived from an EMBL/GenBank/DDBJ whole genome shotgun (WGS) entry which is preliminary data.</text>
</comment>
<evidence type="ECO:0000313" key="4">
    <source>
        <dbReference type="EMBL" id="CAI0436119.1"/>
    </source>
</evidence>
<sequence>MRYSIFNLEVIKAAVKVAKQEGVSVSLDLASFEVHRFKLHYFALLVSGPCFHKDNDWSSMYSSISPDGSEP</sequence>
<keyword evidence="2" id="KW-0808">Transferase</keyword>
<dbReference type="InterPro" id="IPR052700">
    <property type="entry name" value="Carb_kinase_PfkB-like"/>
</dbReference>
<comment type="similarity">
    <text evidence="1">Belongs to the carbohydrate kinase PfkB family.</text>
</comment>
<dbReference type="PANTHER" id="PTHR43320">
    <property type="entry name" value="SUGAR KINASE"/>
    <property type="match status" value="1"/>
</dbReference>
<organism evidence="4 5">
    <name type="scientific">Linum tenue</name>
    <dbReference type="NCBI Taxonomy" id="586396"/>
    <lineage>
        <taxon>Eukaryota</taxon>
        <taxon>Viridiplantae</taxon>
        <taxon>Streptophyta</taxon>
        <taxon>Embryophyta</taxon>
        <taxon>Tracheophyta</taxon>
        <taxon>Spermatophyta</taxon>
        <taxon>Magnoliopsida</taxon>
        <taxon>eudicotyledons</taxon>
        <taxon>Gunneridae</taxon>
        <taxon>Pentapetalae</taxon>
        <taxon>rosids</taxon>
        <taxon>fabids</taxon>
        <taxon>Malpighiales</taxon>
        <taxon>Linaceae</taxon>
        <taxon>Linum</taxon>
    </lineage>
</organism>
<evidence type="ECO:0000256" key="2">
    <source>
        <dbReference type="ARBA" id="ARBA00022679"/>
    </source>
</evidence>
<dbReference type="GO" id="GO:0016301">
    <property type="term" value="F:kinase activity"/>
    <property type="evidence" value="ECO:0007669"/>
    <property type="project" value="UniProtKB-KW"/>
</dbReference>
<evidence type="ECO:0000313" key="5">
    <source>
        <dbReference type="Proteomes" id="UP001154282"/>
    </source>
</evidence>
<dbReference type="AlphaFoldDB" id="A0AAV0LNM1"/>